<keyword evidence="3" id="KW-1185">Reference proteome</keyword>
<dbReference type="AlphaFoldDB" id="A0ABC8RJ20"/>
<feature type="region of interest" description="Disordered" evidence="1">
    <location>
        <begin position="67"/>
        <end position="100"/>
    </location>
</feature>
<comment type="caution">
    <text evidence="2">The sequence shown here is derived from an EMBL/GenBank/DDBJ whole genome shotgun (WGS) entry which is preliminary data.</text>
</comment>
<dbReference type="EMBL" id="CAUOFW020001276">
    <property type="protein sequence ID" value="CAK9143019.1"/>
    <property type="molecule type" value="Genomic_DNA"/>
</dbReference>
<feature type="region of interest" description="Disordered" evidence="1">
    <location>
        <begin position="1"/>
        <end position="39"/>
    </location>
</feature>
<proteinExistence type="predicted"/>
<evidence type="ECO:0000256" key="1">
    <source>
        <dbReference type="SAM" id="MobiDB-lite"/>
    </source>
</evidence>
<reference evidence="2 3" key="1">
    <citation type="submission" date="2024-02" db="EMBL/GenBank/DDBJ databases">
        <authorList>
            <person name="Vignale AGUSTIN F."/>
            <person name="Sosa J E."/>
            <person name="Modenutti C."/>
        </authorList>
    </citation>
    <scope>NUCLEOTIDE SEQUENCE [LARGE SCALE GENOMIC DNA]</scope>
</reference>
<feature type="compositionally biased region" description="Low complexity" evidence="1">
    <location>
        <begin position="67"/>
        <end position="81"/>
    </location>
</feature>
<evidence type="ECO:0000313" key="2">
    <source>
        <dbReference type="EMBL" id="CAK9143019.1"/>
    </source>
</evidence>
<feature type="compositionally biased region" description="Basic and acidic residues" evidence="1">
    <location>
        <begin position="17"/>
        <end position="39"/>
    </location>
</feature>
<organism evidence="2 3">
    <name type="scientific">Ilex paraguariensis</name>
    <name type="common">yerba mate</name>
    <dbReference type="NCBI Taxonomy" id="185542"/>
    <lineage>
        <taxon>Eukaryota</taxon>
        <taxon>Viridiplantae</taxon>
        <taxon>Streptophyta</taxon>
        <taxon>Embryophyta</taxon>
        <taxon>Tracheophyta</taxon>
        <taxon>Spermatophyta</taxon>
        <taxon>Magnoliopsida</taxon>
        <taxon>eudicotyledons</taxon>
        <taxon>Gunneridae</taxon>
        <taxon>Pentapetalae</taxon>
        <taxon>asterids</taxon>
        <taxon>campanulids</taxon>
        <taxon>Aquifoliales</taxon>
        <taxon>Aquifoliaceae</taxon>
        <taxon>Ilex</taxon>
    </lineage>
</organism>
<gene>
    <name evidence="2" type="ORF">ILEXP_LOCUS10715</name>
</gene>
<evidence type="ECO:0000313" key="3">
    <source>
        <dbReference type="Proteomes" id="UP001642360"/>
    </source>
</evidence>
<protein>
    <submittedName>
        <fullName evidence="2">Uncharacterized protein</fullName>
    </submittedName>
</protein>
<accession>A0ABC8RJ20</accession>
<sequence length="119" mass="13501">MTSRKSFGPQGRKKGRERPPLRGDSGDEPKKPQGPEFRKWQRAIYESTIAERRRFFEALLPNIALPVVSPPVSTSRPTNSRAVELATSTPPPAFVSDPRGMVQEIDNSEEEEEEEFEFE</sequence>
<name>A0ABC8RJ20_9AQUA</name>
<dbReference type="Proteomes" id="UP001642360">
    <property type="component" value="Unassembled WGS sequence"/>
</dbReference>